<evidence type="ECO:0000256" key="1">
    <source>
        <dbReference type="ARBA" id="ARBA00004136"/>
    </source>
</evidence>
<evidence type="ECO:0000256" key="2">
    <source>
        <dbReference type="ARBA" id="ARBA00004328"/>
    </source>
</evidence>
<dbReference type="Pfam" id="PF04196">
    <property type="entry name" value="Bunya_RdRp"/>
    <property type="match status" value="1"/>
</dbReference>
<dbReference type="GO" id="GO:0044423">
    <property type="term" value="C:virion component"/>
    <property type="evidence" value="ECO:0007669"/>
    <property type="project" value="UniProtKB-KW"/>
</dbReference>
<evidence type="ECO:0000256" key="6">
    <source>
        <dbReference type="ARBA" id="ARBA00022844"/>
    </source>
</evidence>
<keyword evidence="13" id="KW-0548">Nucleotidyltransferase</keyword>
<organism evidence="13">
    <name type="scientific">Ronne virus</name>
    <dbReference type="NCBI Taxonomy" id="2707257"/>
    <lineage>
        <taxon>Viruses</taxon>
        <taxon>Riboviria</taxon>
    </lineage>
</organism>
<dbReference type="EMBL" id="MT025164">
    <property type="protein sequence ID" value="QIS88055.1"/>
    <property type="molecule type" value="Genomic_RNA"/>
</dbReference>
<dbReference type="GO" id="GO:0039694">
    <property type="term" value="P:viral RNA genome replication"/>
    <property type="evidence" value="ECO:0007669"/>
    <property type="project" value="InterPro"/>
</dbReference>
<evidence type="ECO:0000313" key="13">
    <source>
        <dbReference type="EMBL" id="QIS88055.1"/>
    </source>
</evidence>
<comment type="subcellular location">
    <subcellularLocation>
        <location evidence="1">Host Golgi apparatus</location>
    </subcellularLocation>
    <subcellularLocation>
        <location evidence="3">Host endoplasmic reticulum-Golgi intermediate compartment</location>
    </subcellularLocation>
    <subcellularLocation>
        <location evidence="2">Virion</location>
    </subcellularLocation>
</comment>
<name>A0A6H0DIQ2_9VIRU</name>
<dbReference type="InterPro" id="IPR022531">
    <property type="entry name" value="L_PA-C-like"/>
</dbReference>
<sequence length="2203" mass="250826">MSDSEDPTPRRPRPPHDSNLAQLIRRFNDSFMVSEGPLRRDESIRVPSLEHVILPPAEHMKLMCTCKIPAFAVQVDPNTGCQTVTFEDVPDQVMSAFSGTLTTYRVNADSHRFIHDFTFAHIAVDMDVRISQMLGRTGDDTDDLTPDILDVDPEGNVTLIEFTTTRSTTISSLREAFKEKAAKYQTALSLRGRLFNRILYGVIVVSPNRVLTNLPITQDEANVLCLRMNTAMEISGSLIHYMTEPDITDRKQRDRMRVKEELNKMEVNWSLTESAFPHYTREVYMGGILPACISNVADRITEAEELTSAEIKKKVLHERGHIPDDEALEINFKRQEAKINEYLAERRKAEAQEAHDAALGLHGAKAPVSTSGKAIVGFPFWVLENGTGSTSVKITKKKNDFHLPPTGEPCDDVCFKLLDRAVRLANSTPTGQFEESVEEQLRQALSNMPEGDDSDIKKQRREYRRVSICTTEEERVELAKCGVNGKVFRDHSDVRMHRKEKQRPFSIDMEVEEITTFLRTCQWPFYIDSTRRDNSYDFCEEMKCLAEKAYRVHGKTVGKEWLDFLSDWMESNIGRWCNMVSAIGSELAASMKQHCRKDEFVFKKLKDWDVFLLIKPTQTSKHTFFSLMCYNDSFVDDAPDIRGEIFKKTKTNGTITWTDFHSVNNHKLTNWVKCEANMLSLIAYWINFFGENIVEVELSDEENTNVKQIWEMFGLTLLISLEDKAVSEQIITMSRYVMMEGFVSFPMLPNPTKMLPKVPPVFRSRLQVWLHNRLLFCMRRVSREPFFLMREDGHVVWSGLFNMFNGESLKEPMQLISLFYIGYLKNKDESAQGNAGGAMAEKIINPELKLPQNPFNLGIGDPTLKDVKFLEYNRSVCMLVIDCGLELLRKMYGSGYKERIEEAILDGLSELNLENLATLKASSTFCPSLEKDNSKVRYKRRKAVEAVRPYVDDGTHVFEVLEKCLKVIEGKRAMHIDLFKKAQHSSIREIYVLAFEERIVQSALECIARAICSLFPSETLTHPRQKAEIPSQHFREALKACGKDHLTVGTSDDAAQWNQGHMVTKFMQMMVRLTPKYMHAFIVRGMSMFDCKKMRMDEATLNALRNARVEGFRAPIMEKMRQRYYDMAGSEDFRVTRPYSTYIQTSSGMMQGILHYTSSLWHTMLQEFLRGYFQQKMSNLDLANLRPHVSVMQSSDDSAVLISFPKMSCPDDTRAMYLTSWLFEFKKHFGKLMGIYPSEKCTSNTLSIVEFNSEFYFHSDIVRPLFRWISAVNTMSEADSLAARQEEMSNNLTAIVSGGGGFSLTAVCQLGQMLLHYRTLGSGSTRVFPLFSEELMKMPDPSLGFFLLDHPFMAGIMGFKYNLYLTVKKTPVGKKYGAILDSIEKCNPLRKAAKKSERTLQITTSGSLVQSTCVHFGKKDKWIKLIESLKLPKDWKETLDSYPEALYTTPRTKEDLILRIAVKMHSPGVIASLSMNDATVRIMAGSVYILIRHILTDLLSWYNSYSLLPERTSLFKKVSEQEKLFGSHCPATQEQIKVLFPNCGDYEYAEEVGNRFQEVTFIPATRTSRVCSTINLTDTEEVYTINPTVLVAYKWFNQRPRANIGDDLLDAGWRVLKSNIHWIKDTHEETLDASPFAHQVEIRTFLMNLTLRQRSVVISGAPVKKTGGLSNLVTVMCENHAPGKKIPNQYDVERAQMSSEVRLVMHTLYYVLNGPFTSEAKVESIKKVLRECQDITTIKTTRVSRRNILHAMQGMIRGEDLEATVQKITFARLGLIGGFSVRQRMVVGEDDRVHYLGLGVWEGMFQGTSFKMFLWGESTTQPNVLLKVVMSEVRQKPAILSCCAEICRTAGVTNPAVYSLPRRMPAESPTEISMFRLVDFKEQSLRLRAGALCTLDTNLEWRITSGHIQDLRLDVRGRTLSIKASMKHGQGGQRGDITLVSYVANKNDILTNTSLAAELRQIETFSKEPTQSWVRAGSLSLATVKTLVKAITLKKTLPGYNNEEYRRMLTHCLNSSLSRQGIYITQAGTPMPADQPEWAPAGDQAENIVFEDLLNDPETTPGFFSKERFKVDQGEVSAAIKDLREIGEKLPDFLSDEEILRKFPVHYLAEESSFGARVDIDGSPVESRDHPWLDAFVSIVLSVMGRNDLLKLIHERKYHSEHEDLAMLIKVLRQEESVPYRQISREIPVLPTGQDVEDVDSLG</sequence>
<dbReference type="Pfam" id="PF12603">
    <property type="entry name" value="L_PA-C-like"/>
    <property type="match status" value="1"/>
</dbReference>
<reference evidence="13" key="1">
    <citation type="submission" date="2020-01" db="EMBL/GenBank/DDBJ databases">
        <title>Sustained virome diversity in Antarctic penguins and their ticks: geographical connectedness and no evidence for low pathogen pressure.</title>
        <authorList>
            <person name="Wille M."/>
            <person name="Harvey E."/>
            <person name="Shi M."/>
            <person name="Gonzalez-Acuna D."/>
            <person name="Holmes E.C."/>
            <person name="Hurt A.C."/>
        </authorList>
    </citation>
    <scope>NUCLEOTIDE SEQUENCE</scope>
    <source>
        <strain evidence="13">Antarctic99</strain>
    </source>
</reference>
<comment type="similarity">
    <text evidence="9">Belongs to the Bunyavirales RNA polymerase family.</text>
</comment>
<dbReference type="Pfam" id="PF15518">
    <property type="entry name" value="L_protein_N"/>
    <property type="match status" value="1"/>
</dbReference>
<keyword evidence="6" id="KW-0946">Virion</keyword>
<evidence type="ECO:0000256" key="8">
    <source>
        <dbReference type="ARBA" id="ARBA00023211"/>
    </source>
</evidence>
<evidence type="ECO:0000256" key="7">
    <source>
        <dbReference type="ARBA" id="ARBA00023184"/>
    </source>
</evidence>
<accession>A0A6H0DIQ2</accession>
<dbReference type="GO" id="GO:0044172">
    <property type="term" value="C:host cell endoplasmic reticulum-Golgi intermediate compartment"/>
    <property type="evidence" value="ECO:0007669"/>
    <property type="project" value="UniProtKB-SubCell"/>
</dbReference>
<keyword evidence="7" id="KW-1038">Host endoplasmic reticulum</keyword>
<dbReference type="InterPro" id="IPR029124">
    <property type="entry name" value="L_protein_N"/>
</dbReference>
<keyword evidence="8" id="KW-0464">Manganese</keyword>
<keyword evidence="13" id="KW-0696">RNA-directed RNA polymerase</keyword>
<evidence type="ECO:0000256" key="11">
    <source>
        <dbReference type="SAM" id="Coils"/>
    </source>
</evidence>
<dbReference type="GO" id="GO:0016787">
    <property type="term" value="F:hydrolase activity"/>
    <property type="evidence" value="ECO:0007669"/>
    <property type="project" value="UniProtKB-KW"/>
</dbReference>
<feature type="domain" description="RdRp catalytic" evidence="12">
    <location>
        <begin position="1037"/>
        <end position="1229"/>
    </location>
</feature>
<dbReference type="InterPro" id="IPR007099">
    <property type="entry name" value="RNA-dir_pol_NSvirus"/>
</dbReference>
<evidence type="ECO:0000259" key="12">
    <source>
        <dbReference type="PROSITE" id="PS50525"/>
    </source>
</evidence>
<evidence type="ECO:0000256" key="3">
    <source>
        <dbReference type="ARBA" id="ARBA00004452"/>
    </source>
</evidence>
<evidence type="ECO:0000256" key="9">
    <source>
        <dbReference type="ARBA" id="ARBA00034123"/>
    </source>
</evidence>
<proteinExistence type="inferred from homology"/>
<dbReference type="InterPro" id="IPR007322">
    <property type="entry name" value="RNA_pol_bunyavir"/>
</dbReference>
<feature type="coiled-coil region" evidence="11">
    <location>
        <begin position="325"/>
        <end position="352"/>
    </location>
</feature>
<protein>
    <submittedName>
        <fullName evidence="13">RNA-dependent RNA polymerase</fullName>
    </submittedName>
</protein>
<keyword evidence="13" id="KW-0808">Transferase</keyword>
<evidence type="ECO:0000256" key="4">
    <source>
        <dbReference type="ARBA" id="ARBA00022801"/>
    </source>
</evidence>
<dbReference type="GO" id="GO:0044177">
    <property type="term" value="C:host cell Golgi apparatus"/>
    <property type="evidence" value="ECO:0007669"/>
    <property type="project" value="UniProtKB-SubCell"/>
</dbReference>
<keyword evidence="11" id="KW-0175">Coiled coil</keyword>
<keyword evidence="4" id="KW-0378">Hydrolase</keyword>
<dbReference type="PROSITE" id="PS50525">
    <property type="entry name" value="RDRP_SSRNA_NEG_SEG"/>
    <property type="match status" value="1"/>
</dbReference>
<evidence type="ECO:0000256" key="10">
    <source>
        <dbReference type="ARBA" id="ARBA00046037"/>
    </source>
</evidence>
<dbReference type="GO" id="GO:0003968">
    <property type="term" value="F:RNA-directed RNA polymerase activity"/>
    <property type="evidence" value="ECO:0007669"/>
    <property type="project" value="UniProtKB-KW"/>
</dbReference>
<dbReference type="GO" id="GO:0006351">
    <property type="term" value="P:DNA-templated transcription"/>
    <property type="evidence" value="ECO:0007669"/>
    <property type="project" value="InterPro"/>
</dbReference>
<comment type="function">
    <text evidence="10">RNA-dependent RNA polymerase, which is responsible for the replication and transcription of the viral RNA genome using antigenomic RNA as an intermediate. During transcription, synthesizes subgenomic RNAs and assures their capping by a cap-snatching mechanism, which involves the endonuclease activity cleaving the host capped pre-mRNAs. These short capped RNAs are then used as primers for viral transcription. The 3'-end of subgenomic mRNAs molecules are not polyadenylated. During replication, the polymerase binds the 5' and 3' vRNA extremities at distinct sites. In turn, significant conformational changes occur in the polymerase and in vRNA to initiate active RNA synthesis. As a consequence of the use of the same enzyme for both transcription and replication, these mechanisms need to be well coordinated.</text>
</comment>
<evidence type="ECO:0000256" key="5">
    <source>
        <dbReference type="ARBA" id="ARBA00022812"/>
    </source>
</evidence>
<keyword evidence="5" id="KW-1040">Host Golgi apparatus</keyword>